<gene>
    <name evidence="4" type="ORF">A3770_04p28250</name>
</gene>
<dbReference type="EMBL" id="CP031037">
    <property type="protein sequence ID" value="QDZ20307.1"/>
    <property type="molecule type" value="Genomic_DNA"/>
</dbReference>
<sequence length="438" mass="49864">MEQGSQTEDVFVFSNQDVKGYLVSLDPQERQRVFSTSKDLLKRTLEANSPAQCSRCSFTSYALRLFGAQDASPSTSAWMSLPPGKLLTLLSPPNIVNPLQFVWKDDDRVFLGDTLLQDDRLFSSFLNDKLSIQAAAVARGRMSFCEHKYNAPKQSEIDCSLRRLTVQENQAARLEMFCDQILLDYVDDLNAAVCPADGQVNEPDIELLLSENTLSPLEFENRLKDFENQLEAKFYSQADLCNIKRQLQECASQIKNRKKRLETAAARHIEEGSKCLILLLLSLCWQRAFSEFFKHISRTRAMDDLYGIESNSKDEDLKAQLHREETKAKCLGVELETLQAEVSSLASQVNELDPPSKDLDAMPLSRLEEILSRLDDSTRRVRSKRDRLVEDMSKCGICWFHKKEVAFGCGHQVCAACSPKIEQCHICRKQVDLRVRLF</sequence>
<dbReference type="Gene3D" id="3.30.40.10">
    <property type="entry name" value="Zinc/RING finger domain, C3HC4 (zinc finger)"/>
    <property type="match status" value="1"/>
</dbReference>
<organism evidence="4 5">
    <name type="scientific">Chloropicon primus</name>
    <dbReference type="NCBI Taxonomy" id="1764295"/>
    <lineage>
        <taxon>Eukaryota</taxon>
        <taxon>Viridiplantae</taxon>
        <taxon>Chlorophyta</taxon>
        <taxon>Chloropicophyceae</taxon>
        <taxon>Chloropicales</taxon>
        <taxon>Chloropicaceae</taxon>
        <taxon>Chloropicon</taxon>
    </lineage>
</organism>
<keyword evidence="1" id="KW-0479">Metal-binding</keyword>
<evidence type="ECO:0000313" key="5">
    <source>
        <dbReference type="Proteomes" id="UP000316726"/>
    </source>
</evidence>
<dbReference type="InterPro" id="IPR013083">
    <property type="entry name" value="Znf_RING/FYVE/PHD"/>
</dbReference>
<evidence type="ECO:0000259" key="3">
    <source>
        <dbReference type="PROSITE" id="PS50089"/>
    </source>
</evidence>
<dbReference type="GO" id="GO:0008270">
    <property type="term" value="F:zinc ion binding"/>
    <property type="evidence" value="ECO:0007669"/>
    <property type="project" value="UniProtKB-KW"/>
</dbReference>
<keyword evidence="5" id="KW-1185">Reference proteome</keyword>
<reference evidence="4 5" key="1">
    <citation type="submission" date="2018-07" db="EMBL/GenBank/DDBJ databases">
        <title>The complete nuclear genome of the prasinophyte Chloropicon primus (CCMP1205).</title>
        <authorList>
            <person name="Pombert J.-F."/>
            <person name="Otis C."/>
            <person name="Turmel M."/>
            <person name="Lemieux C."/>
        </authorList>
    </citation>
    <scope>NUCLEOTIDE SEQUENCE [LARGE SCALE GENOMIC DNA]</scope>
    <source>
        <strain evidence="4 5">CCMP1205</strain>
    </source>
</reference>
<evidence type="ECO:0000313" key="4">
    <source>
        <dbReference type="EMBL" id="QDZ20307.1"/>
    </source>
</evidence>
<dbReference type="AlphaFoldDB" id="A0A5B8MIM9"/>
<name>A0A5B8MIM9_9CHLO</name>
<feature type="domain" description="RING-type" evidence="3">
    <location>
        <begin position="395"/>
        <end position="428"/>
    </location>
</feature>
<keyword evidence="1" id="KW-0863">Zinc-finger</keyword>
<dbReference type="STRING" id="1764295.A0A5B8MIM9"/>
<dbReference type="OrthoDB" id="5855668at2759"/>
<evidence type="ECO:0000256" key="1">
    <source>
        <dbReference type="PROSITE-ProRule" id="PRU00175"/>
    </source>
</evidence>
<accession>A0A5B8MIM9</accession>
<dbReference type="Proteomes" id="UP000316726">
    <property type="component" value="Chromosome 4"/>
</dbReference>
<dbReference type="PROSITE" id="PS50089">
    <property type="entry name" value="ZF_RING_2"/>
    <property type="match status" value="1"/>
</dbReference>
<dbReference type="InterPro" id="IPR001841">
    <property type="entry name" value="Znf_RING"/>
</dbReference>
<proteinExistence type="predicted"/>
<evidence type="ECO:0000256" key="2">
    <source>
        <dbReference type="SAM" id="Coils"/>
    </source>
</evidence>
<keyword evidence="2" id="KW-0175">Coiled coil</keyword>
<protein>
    <recommendedName>
        <fullName evidence="3">RING-type domain-containing protein</fullName>
    </recommendedName>
</protein>
<feature type="coiled-coil region" evidence="2">
    <location>
        <begin position="244"/>
        <end position="271"/>
    </location>
</feature>
<keyword evidence="1" id="KW-0862">Zinc</keyword>